<sequence length="89" mass="10176">MSVCPVWRKMSSSDESFMTGRSIVPLEKVGNYFNACKTLINPGIAKNERREPKWMFVLMTTDIEEVQWYRSSIPAVLSKRSDARCAVLS</sequence>
<dbReference type="EMBL" id="BEXB01000002">
    <property type="protein sequence ID" value="GAY74825.1"/>
    <property type="molecule type" value="Genomic_DNA"/>
</dbReference>
<gene>
    <name evidence="1" type="ORF">NBRC111894_379</name>
</gene>
<evidence type="ECO:0000313" key="1">
    <source>
        <dbReference type="EMBL" id="GAY74825.1"/>
    </source>
</evidence>
<proteinExistence type="predicted"/>
<dbReference type="AlphaFoldDB" id="A0A4Y1Z724"/>
<comment type="caution">
    <text evidence="1">The sequence shown here is derived from an EMBL/GenBank/DDBJ whole genome shotgun (WGS) entry which is preliminary data.</text>
</comment>
<accession>A0A4Y1Z724</accession>
<evidence type="ECO:0000313" key="2">
    <source>
        <dbReference type="Proteomes" id="UP000319716"/>
    </source>
</evidence>
<dbReference type="Proteomes" id="UP000319716">
    <property type="component" value="Unassembled WGS sequence"/>
</dbReference>
<protein>
    <submittedName>
        <fullName evidence="1">Uncharacterized protein</fullName>
    </submittedName>
</protein>
<reference evidence="1 2" key="1">
    <citation type="submission" date="2017-11" db="EMBL/GenBank/DDBJ databases">
        <title>Draft Genome Sequence of Sporolactobacillus inulinus NBRC 111894 Isolated from Koso, a Japanese Sugar-Vegetable Fermented Beverage.</title>
        <authorList>
            <person name="Chiou T.Y."/>
            <person name="Oshima K."/>
            <person name="Suda W."/>
            <person name="Hattori M."/>
            <person name="Takahashi T."/>
        </authorList>
    </citation>
    <scope>NUCLEOTIDE SEQUENCE [LARGE SCALE GENOMIC DNA]</scope>
    <source>
        <strain evidence="1 2">NBRC111894</strain>
    </source>
</reference>
<name>A0A4Y1Z724_9BACL</name>
<organism evidence="1 2">
    <name type="scientific">Sporolactobacillus inulinus</name>
    <dbReference type="NCBI Taxonomy" id="2078"/>
    <lineage>
        <taxon>Bacteria</taxon>
        <taxon>Bacillati</taxon>
        <taxon>Bacillota</taxon>
        <taxon>Bacilli</taxon>
        <taxon>Bacillales</taxon>
        <taxon>Sporolactobacillaceae</taxon>
        <taxon>Sporolactobacillus</taxon>
    </lineage>
</organism>